<name>A0ABP4ES51_9ACTN</name>
<evidence type="ECO:0000313" key="3">
    <source>
        <dbReference type="Proteomes" id="UP001499979"/>
    </source>
</evidence>
<accession>A0ABP4ES51</accession>
<reference evidence="3" key="1">
    <citation type="journal article" date="2019" name="Int. J. Syst. Evol. Microbiol.">
        <title>The Global Catalogue of Microorganisms (GCM) 10K type strain sequencing project: providing services to taxonomists for standard genome sequencing and annotation.</title>
        <authorList>
            <consortium name="The Broad Institute Genomics Platform"/>
            <consortium name="The Broad Institute Genome Sequencing Center for Infectious Disease"/>
            <person name="Wu L."/>
            <person name="Ma J."/>
        </authorList>
    </citation>
    <scope>NUCLEOTIDE SEQUENCE [LARGE SCALE GENOMIC DNA]</scope>
    <source>
        <strain evidence="3">JCM 11813</strain>
    </source>
</reference>
<dbReference type="Proteomes" id="UP001499979">
    <property type="component" value="Unassembled WGS sequence"/>
</dbReference>
<gene>
    <name evidence="2" type="ORF">GCM10009606_05330</name>
</gene>
<dbReference type="EMBL" id="BAAAJE010000002">
    <property type="protein sequence ID" value="GAA1128587.1"/>
    <property type="molecule type" value="Genomic_DNA"/>
</dbReference>
<dbReference type="RefSeq" id="WP_343905408.1">
    <property type="nucleotide sequence ID" value="NZ_BAAAJE010000002.1"/>
</dbReference>
<sequence>MNTSSLRRAVATVSVCAAGLAGTLATTSAADAAHHSSRPAARAGAPVKTDLGYKATVYGTKVLLDGVEVRNAKTAFAQQRCTRYAGREVTKGTEISDLGIPLVAGGLATSYSKTYRKDGVHGVRGVSNIGDLELGGEFQGQQTPTLKLTGLTSVADAFRKADGTFDHQESFSFDGLSIGNLPEEIPQELQDLLDLISENSADLVTQVIDLLSSVTGNTIDIPGLGSIGLAGVKSGKTTAHSASSQTYALRLTVTATGHPSEITLGRARTAVYEPVPAGVFQSRAMGMTLLGSNDLVSLGGLEEQALPCSGSDGKVQRHHIADVRVLGGLATLTGVKYALKGVQRPNGSASGFVSTRIGSLDIPSIGLVIDGVISRVDLAKAADTTKVRRTVRTGIDSITLNGEKVAVPTRAGQIVDLGNGNFLEYRVKSRNNWTGVESRALVLTLPDLMPNGAILDLAWAGAHISPN</sequence>
<protein>
    <submittedName>
        <fullName evidence="2">Uncharacterized protein</fullName>
    </submittedName>
</protein>
<keyword evidence="3" id="KW-1185">Reference proteome</keyword>
<evidence type="ECO:0000313" key="2">
    <source>
        <dbReference type="EMBL" id="GAA1128587.1"/>
    </source>
</evidence>
<organism evidence="2 3">
    <name type="scientific">Nocardioides aquiterrae</name>
    <dbReference type="NCBI Taxonomy" id="203799"/>
    <lineage>
        <taxon>Bacteria</taxon>
        <taxon>Bacillati</taxon>
        <taxon>Actinomycetota</taxon>
        <taxon>Actinomycetes</taxon>
        <taxon>Propionibacteriales</taxon>
        <taxon>Nocardioidaceae</taxon>
        <taxon>Nocardioides</taxon>
    </lineage>
</organism>
<feature type="signal peptide" evidence="1">
    <location>
        <begin position="1"/>
        <end position="32"/>
    </location>
</feature>
<feature type="chain" id="PRO_5045711909" evidence="1">
    <location>
        <begin position="33"/>
        <end position="467"/>
    </location>
</feature>
<comment type="caution">
    <text evidence="2">The sequence shown here is derived from an EMBL/GenBank/DDBJ whole genome shotgun (WGS) entry which is preliminary data.</text>
</comment>
<evidence type="ECO:0000256" key="1">
    <source>
        <dbReference type="SAM" id="SignalP"/>
    </source>
</evidence>
<keyword evidence="1" id="KW-0732">Signal</keyword>
<proteinExistence type="predicted"/>